<comment type="caution">
    <text evidence="5">Lacks conserved residue(s) required for the propagation of feature annotation.</text>
</comment>
<dbReference type="InterPro" id="IPR005811">
    <property type="entry name" value="SUCC_ACL_C"/>
</dbReference>
<dbReference type="InterPro" id="IPR013650">
    <property type="entry name" value="ATP-grasp_succ-CoA_synth-type"/>
</dbReference>
<dbReference type="SUPFAM" id="SSF52210">
    <property type="entry name" value="Succinyl-CoA synthetase domains"/>
    <property type="match status" value="1"/>
</dbReference>
<gene>
    <name evidence="5 8" type="primary">sucC</name>
    <name evidence="8" type="ORF">GCM10022223_36580</name>
</gene>
<dbReference type="InterPro" id="IPR005809">
    <property type="entry name" value="Succ_CoA_ligase-like_bsu"/>
</dbReference>
<dbReference type="PROSITE" id="PS01217">
    <property type="entry name" value="SUCCINYL_COA_LIG_3"/>
    <property type="match status" value="1"/>
</dbReference>
<proteinExistence type="inferred from homology"/>
<name>A0ABP6ZR59_9ACTN</name>
<dbReference type="EMBL" id="BAAAZO010000006">
    <property type="protein sequence ID" value="GAA3616748.1"/>
    <property type="molecule type" value="Genomic_DNA"/>
</dbReference>
<evidence type="ECO:0000256" key="2">
    <source>
        <dbReference type="ARBA" id="ARBA00022723"/>
    </source>
</evidence>
<dbReference type="NCBIfam" id="TIGR01016">
    <property type="entry name" value="sucCoAbeta"/>
    <property type="match status" value="1"/>
</dbReference>
<feature type="binding site" evidence="5">
    <location>
        <position position="95"/>
    </location>
    <ligand>
        <name>ATP</name>
        <dbReference type="ChEBI" id="CHEBI:30616"/>
    </ligand>
</feature>
<evidence type="ECO:0000313" key="9">
    <source>
        <dbReference type="Proteomes" id="UP001501074"/>
    </source>
</evidence>
<comment type="cofactor">
    <cofactor evidence="5">
        <name>Mg(2+)</name>
        <dbReference type="ChEBI" id="CHEBI:18420"/>
    </cofactor>
    <text evidence="5">Binds 1 Mg(2+) ion per subunit.</text>
</comment>
<comment type="function">
    <text evidence="5">Succinyl-CoA synthetase functions in the citric acid cycle (TCA), coupling the hydrolysis of succinyl-CoA to the synthesis of either ATP or GTP and thus represents the only step of substrate-level phosphorylation in the TCA. The beta subunit provides nucleotide specificity of the enzyme and binds the substrate succinate, while the binding sites for coenzyme A and phosphate are found in the alpha subunit.</text>
</comment>
<comment type="caution">
    <text evidence="8">The sequence shown here is derived from an EMBL/GenBank/DDBJ whole genome shotgun (WGS) entry which is preliminary data.</text>
</comment>
<keyword evidence="4 5" id="KW-0460">Magnesium</keyword>
<comment type="catalytic activity">
    <reaction evidence="5">
        <text>succinate + ATP + CoA = succinyl-CoA + ADP + phosphate</text>
        <dbReference type="Rhea" id="RHEA:17661"/>
        <dbReference type="ChEBI" id="CHEBI:30031"/>
        <dbReference type="ChEBI" id="CHEBI:30616"/>
        <dbReference type="ChEBI" id="CHEBI:43474"/>
        <dbReference type="ChEBI" id="CHEBI:57287"/>
        <dbReference type="ChEBI" id="CHEBI:57292"/>
        <dbReference type="ChEBI" id="CHEBI:456216"/>
        <dbReference type="EC" id="6.2.1.5"/>
    </reaction>
</comment>
<keyword evidence="5 6" id="KW-0067">ATP-binding</keyword>
<feature type="binding site" evidence="5">
    <location>
        <position position="206"/>
    </location>
    <ligand>
        <name>Mg(2+)</name>
        <dbReference type="ChEBI" id="CHEBI:18420"/>
    </ligand>
</feature>
<dbReference type="Pfam" id="PF00549">
    <property type="entry name" value="Ligase_CoA"/>
    <property type="match status" value="1"/>
</dbReference>
<organism evidence="8 9">
    <name type="scientific">Kineosporia mesophila</name>
    <dbReference type="NCBI Taxonomy" id="566012"/>
    <lineage>
        <taxon>Bacteria</taxon>
        <taxon>Bacillati</taxon>
        <taxon>Actinomycetota</taxon>
        <taxon>Actinomycetes</taxon>
        <taxon>Kineosporiales</taxon>
        <taxon>Kineosporiaceae</taxon>
        <taxon>Kineosporia</taxon>
    </lineage>
</organism>
<dbReference type="Gene3D" id="3.30.1490.20">
    <property type="entry name" value="ATP-grasp fold, A domain"/>
    <property type="match status" value="1"/>
</dbReference>
<evidence type="ECO:0000256" key="5">
    <source>
        <dbReference type="HAMAP-Rule" id="MF_00558"/>
    </source>
</evidence>
<dbReference type="PIRSF" id="PIRSF001554">
    <property type="entry name" value="SucCS_beta"/>
    <property type="match status" value="1"/>
</dbReference>
<dbReference type="Proteomes" id="UP001501074">
    <property type="component" value="Unassembled WGS sequence"/>
</dbReference>
<dbReference type="RefSeq" id="WP_231482649.1">
    <property type="nucleotide sequence ID" value="NZ_BAAAZO010000006.1"/>
</dbReference>
<evidence type="ECO:0000256" key="4">
    <source>
        <dbReference type="ARBA" id="ARBA00022842"/>
    </source>
</evidence>
<dbReference type="Gene3D" id="3.40.50.261">
    <property type="entry name" value="Succinyl-CoA synthetase domains"/>
    <property type="match status" value="1"/>
</dbReference>
<feature type="binding site" evidence="5">
    <location>
        <begin position="319"/>
        <end position="321"/>
    </location>
    <ligand>
        <name>substrate</name>
        <note>ligand shared with subunit alpha</note>
    </ligand>
</feature>
<evidence type="ECO:0000256" key="1">
    <source>
        <dbReference type="ARBA" id="ARBA00022598"/>
    </source>
</evidence>
<dbReference type="SUPFAM" id="SSF56059">
    <property type="entry name" value="Glutathione synthetase ATP-binding domain-like"/>
    <property type="match status" value="1"/>
</dbReference>
<keyword evidence="5" id="KW-0816">Tricarboxylic acid cycle</keyword>
<dbReference type="InterPro" id="IPR011761">
    <property type="entry name" value="ATP-grasp"/>
</dbReference>
<evidence type="ECO:0000256" key="3">
    <source>
        <dbReference type="ARBA" id="ARBA00022741"/>
    </source>
</evidence>
<evidence type="ECO:0000259" key="7">
    <source>
        <dbReference type="PROSITE" id="PS50975"/>
    </source>
</evidence>
<feature type="binding site" evidence="5">
    <location>
        <position position="46"/>
    </location>
    <ligand>
        <name>ATP</name>
        <dbReference type="ChEBI" id="CHEBI:30616"/>
    </ligand>
</feature>
<dbReference type="PROSITE" id="PS50975">
    <property type="entry name" value="ATP_GRASP"/>
    <property type="match status" value="1"/>
</dbReference>
<dbReference type="Gene3D" id="3.30.470.20">
    <property type="entry name" value="ATP-grasp fold, B domain"/>
    <property type="match status" value="1"/>
</dbReference>
<keyword evidence="9" id="KW-1185">Reference proteome</keyword>
<comment type="catalytic activity">
    <reaction evidence="5">
        <text>GTP + succinate + CoA = succinyl-CoA + GDP + phosphate</text>
        <dbReference type="Rhea" id="RHEA:22120"/>
        <dbReference type="ChEBI" id="CHEBI:30031"/>
        <dbReference type="ChEBI" id="CHEBI:37565"/>
        <dbReference type="ChEBI" id="CHEBI:43474"/>
        <dbReference type="ChEBI" id="CHEBI:57287"/>
        <dbReference type="ChEBI" id="CHEBI:57292"/>
        <dbReference type="ChEBI" id="CHEBI:58189"/>
    </reaction>
</comment>
<dbReference type="NCBIfam" id="NF001913">
    <property type="entry name" value="PRK00696.1"/>
    <property type="match status" value="1"/>
</dbReference>
<comment type="subunit">
    <text evidence="5">Heterotetramer of two alpha and two beta subunits.</text>
</comment>
<dbReference type="HAMAP" id="MF_00558">
    <property type="entry name" value="Succ_CoA_beta"/>
    <property type="match status" value="1"/>
</dbReference>
<dbReference type="Pfam" id="PF08442">
    <property type="entry name" value="ATP-grasp_2"/>
    <property type="match status" value="1"/>
</dbReference>
<dbReference type="PANTHER" id="PTHR11815">
    <property type="entry name" value="SUCCINYL-COA SYNTHETASE BETA CHAIN"/>
    <property type="match status" value="1"/>
</dbReference>
<dbReference type="InterPro" id="IPR013815">
    <property type="entry name" value="ATP_grasp_subdomain_1"/>
</dbReference>
<dbReference type="InterPro" id="IPR017866">
    <property type="entry name" value="Succ-CoA_synthase_bsu_CS"/>
</dbReference>
<dbReference type="InterPro" id="IPR016102">
    <property type="entry name" value="Succinyl-CoA_synth-like"/>
</dbReference>
<keyword evidence="1 5" id="KW-0436">Ligase</keyword>
<protein>
    <recommendedName>
        <fullName evidence="5">Succinate--CoA ligase [ADP-forming] subunit beta</fullName>
        <ecNumber evidence="5">6.2.1.5</ecNumber>
    </recommendedName>
    <alternativeName>
        <fullName evidence="5">Succinyl-CoA synthetase subunit beta</fullName>
        <shortName evidence="5">SCS-beta</shortName>
    </alternativeName>
</protein>
<dbReference type="PANTHER" id="PTHR11815:SF10">
    <property type="entry name" value="SUCCINATE--COA LIGASE [GDP-FORMING] SUBUNIT BETA, MITOCHONDRIAL"/>
    <property type="match status" value="1"/>
</dbReference>
<dbReference type="GO" id="GO:0016874">
    <property type="term" value="F:ligase activity"/>
    <property type="evidence" value="ECO:0007669"/>
    <property type="project" value="UniProtKB-KW"/>
</dbReference>
<accession>A0ABP6ZR59</accession>
<sequence>MDLYEYQARDLFAAHGVPVLDAAVADTPEEAAEAASALGSSVVVVKAQVKAGGRGKAGGVKLAKSPEEAADRARDILALTIKDLPVRRVMVTQGADIAEEYYFSVLLDRANRTYLAMASREGGMEIEELAVERPDALARIPVDAITGIDQAKATEIVDAAGFAADVKPQLIEVIQKLWTVFKAEDATLVEVNPLIKSGDGKIIALDGKVSLDENAGFRHTEHEALADSAAADPLEAKAKAKNLNYVKLDGNVGIIGNGAGLVMSTLDVVAYAGEDFGGSKPANFLDIGGGASAEVMANGLEIILSDPQVKSVFVNVFGGITACDAVANGIVQAFALLESRGEAVTRPLVVRLDGNNAELGRQILTDAGLPGLEQVDTMDGAASRAAELAAKGA</sequence>
<feature type="domain" description="ATP-grasp" evidence="7">
    <location>
        <begin position="9"/>
        <end position="242"/>
    </location>
</feature>
<reference evidence="9" key="1">
    <citation type="journal article" date="2019" name="Int. J. Syst. Evol. Microbiol.">
        <title>The Global Catalogue of Microorganisms (GCM) 10K type strain sequencing project: providing services to taxonomists for standard genome sequencing and annotation.</title>
        <authorList>
            <consortium name="The Broad Institute Genomics Platform"/>
            <consortium name="The Broad Institute Genome Sequencing Center for Infectious Disease"/>
            <person name="Wu L."/>
            <person name="Ma J."/>
        </authorList>
    </citation>
    <scope>NUCLEOTIDE SEQUENCE [LARGE SCALE GENOMIC DNA]</scope>
    <source>
        <strain evidence="9">JCM 16902</strain>
    </source>
</reference>
<feature type="binding site" evidence="5">
    <location>
        <position position="257"/>
    </location>
    <ligand>
        <name>substrate</name>
        <note>ligand shared with subunit alpha</note>
    </ligand>
</feature>
<evidence type="ECO:0000256" key="6">
    <source>
        <dbReference type="PROSITE-ProRule" id="PRU00409"/>
    </source>
</evidence>
<evidence type="ECO:0000313" key="8">
    <source>
        <dbReference type="EMBL" id="GAA3616748.1"/>
    </source>
</evidence>
<feature type="binding site" evidence="5">
    <location>
        <position position="192"/>
    </location>
    <ligand>
        <name>Mg(2+)</name>
        <dbReference type="ChEBI" id="CHEBI:18420"/>
    </ligand>
</feature>
<dbReference type="EC" id="6.2.1.5" evidence="5"/>
<comment type="similarity">
    <text evidence="5">Belongs to the succinate/malate CoA ligase beta subunit family.</text>
</comment>
<comment type="pathway">
    <text evidence="5">Carbohydrate metabolism; tricarboxylic acid cycle; succinate from succinyl-CoA (ligase route): step 1/1.</text>
</comment>
<keyword evidence="3 5" id="KW-0547">Nucleotide-binding</keyword>
<keyword evidence="2 5" id="KW-0479">Metal-binding</keyword>
<feature type="binding site" evidence="5">
    <location>
        <position position="100"/>
    </location>
    <ligand>
        <name>ATP</name>
        <dbReference type="ChEBI" id="CHEBI:30616"/>
    </ligand>
</feature>
<feature type="binding site" evidence="5">
    <location>
        <begin position="53"/>
        <end position="55"/>
    </location>
    <ligand>
        <name>ATP</name>
        <dbReference type="ChEBI" id="CHEBI:30616"/>
    </ligand>
</feature>